<keyword evidence="2" id="KW-1185">Reference proteome</keyword>
<evidence type="ECO:0000313" key="2">
    <source>
        <dbReference type="Proteomes" id="UP000818029"/>
    </source>
</evidence>
<accession>A0ABM2YVN3</accession>
<organism evidence="2 3">
    <name type="scientific">Gossypium hirsutum</name>
    <name type="common">Upland cotton</name>
    <name type="synonym">Gossypium mexicanum</name>
    <dbReference type="NCBI Taxonomy" id="3635"/>
    <lineage>
        <taxon>Eukaryota</taxon>
        <taxon>Viridiplantae</taxon>
        <taxon>Streptophyta</taxon>
        <taxon>Embryophyta</taxon>
        <taxon>Tracheophyta</taxon>
        <taxon>Spermatophyta</taxon>
        <taxon>Magnoliopsida</taxon>
        <taxon>eudicotyledons</taxon>
        <taxon>Gunneridae</taxon>
        <taxon>Pentapetalae</taxon>
        <taxon>rosids</taxon>
        <taxon>malvids</taxon>
        <taxon>Malvales</taxon>
        <taxon>Malvaceae</taxon>
        <taxon>Malvoideae</taxon>
        <taxon>Gossypium</taxon>
    </lineage>
</organism>
<feature type="transmembrane region" description="Helical" evidence="1">
    <location>
        <begin position="85"/>
        <end position="106"/>
    </location>
</feature>
<reference evidence="2" key="1">
    <citation type="journal article" date="2020" name="Nat. Genet.">
        <title>Genomic diversifications of five Gossypium allopolyploid species and their impact on cotton improvement.</title>
        <authorList>
            <person name="Chen Z.J."/>
            <person name="Sreedasyam A."/>
            <person name="Ando A."/>
            <person name="Song Q."/>
            <person name="De Santiago L.M."/>
            <person name="Hulse-Kemp A.M."/>
            <person name="Ding M."/>
            <person name="Ye W."/>
            <person name="Kirkbride R.C."/>
            <person name="Jenkins J."/>
            <person name="Plott C."/>
            <person name="Lovell J."/>
            <person name="Lin Y.M."/>
            <person name="Vaughn R."/>
            <person name="Liu B."/>
            <person name="Simpson S."/>
            <person name="Scheffler B.E."/>
            <person name="Wen L."/>
            <person name="Saski C.A."/>
            <person name="Grover C.E."/>
            <person name="Hu G."/>
            <person name="Conover J.L."/>
            <person name="Carlson J.W."/>
            <person name="Shu S."/>
            <person name="Boston L.B."/>
            <person name="Williams M."/>
            <person name="Peterson D.G."/>
            <person name="McGee K."/>
            <person name="Jones D.C."/>
            <person name="Wendel J.F."/>
            <person name="Stelly D.M."/>
            <person name="Grimwood J."/>
            <person name="Schmutz J."/>
        </authorList>
    </citation>
    <scope>NUCLEOTIDE SEQUENCE [LARGE SCALE GENOMIC DNA]</scope>
    <source>
        <strain evidence="2">cv. TM-1</strain>
    </source>
</reference>
<dbReference type="RefSeq" id="XP_040934563.1">
    <property type="nucleotide sequence ID" value="XM_041078629.1"/>
</dbReference>
<keyword evidence="1" id="KW-1133">Transmembrane helix</keyword>
<proteinExistence type="predicted"/>
<evidence type="ECO:0000256" key="1">
    <source>
        <dbReference type="SAM" id="Phobius"/>
    </source>
</evidence>
<reference evidence="3" key="2">
    <citation type="submission" date="2025-08" db="UniProtKB">
        <authorList>
            <consortium name="RefSeq"/>
        </authorList>
    </citation>
    <scope>IDENTIFICATION</scope>
</reference>
<keyword evidence="1" id="KW-0472">Membrane</keyword>
<keyword evidence="1" id="KW-0812">Transmembrane</keyword>
<dbReference type="GeneID" id="121208134"/>
<sequence length="137" mass="15769">MVEAPKQRLANRCLIYPPLAEIASSRPSPSQHKQNVPANQTSTRSRFQLCILLRLDGVRSPDGLNQFFVAAVHHRSPLRFPHYRLVSPVCSGYTIVCSGYIIYLQWLHLLDQSEMKTKDYECSCPVWICMLFEIFVE</sequence>
<evidence type="ECO:0000313" key="3">
    <source>
        <dbReference type="RefSeq" id="XP_040934563.1"/>
    </source>
</evidence>
<name>A0ABM2YVN3_GOSHI</name>
<gene>
    <name evidence="3" type="primary">LOC121208134</name>
</gene>
<dbReference type="Proteomes" id="UP000818029">
    <property type="component" value="Chromosome A10"/>
</dbReference>
<protein>
    <submittedName>
        <fullName evidence="3">Uncharacterized protein</fullName>
    </submittedName>
</protein>